<evidence type="ECO:0000256" key="10">
    <source>
        <dbReference type="ARBA" id="ARBA00022490"/>
    </source>
</evidence>
<dbReference type="Pfam" id="PF00186">
    <property type="entry name" value="DHFR_1"/>
    <property type="match status" value="1"/>
</dbReference>
<keyword evidence="13" id="KW-0132">Cell division</keyword>
<feature type="repeat" description="WD" evidence="23">
    <location>
        <begin position="262"/>
        <end position="296"/>
    </location>
</feature>
<evidence type="ECO:0000256" key="12">
    <source>
        <dbReference type="ARBA" id="ARBA00022574"/>
    </source>
</evidence>
<dbReference type="PROSITE" id="PS50294">
    <property type="entry name" value="WD_REPEATS_REGION"/>
    <property type="match status" value="1"/>
</dbReference>
<evidence type="ECO:0000256" key="22">
    <source>
        <dbReference type="ARBA" id="ARBA00048873"/>
    </source>
</evidence>
<dbReference type="EC" id="1.8.4.11" evidence="7"/>
<comment type="function">
    <text evidence="20">Key enzyme in folate metabolism. Catalyzes an essential reaction for de novo glycine and purine synthesis, and for DNA precursor synthesis.</text>
</comment>
<dbReference type="Gene3D" id="3.30.1060.10">
    <property type="entry name" value="Peptide methionine sulphoxide reductase MsrA"/>
    <property type="match status" value="1"/>
</dbReference>
<dbReference type="Pfam" id="PF01625">
    <property type="entry name" value="PMSR"/>
    <property type="match status" value="1"/>
</dbReference>
<dbReference type="InterPro" id="IPR001796">
    <property type="entry name" value="DHFR_dom"/>
</dbReference>
<comment type="catalytic activity">
    <reaction evidence="22">
        <text>(6S)-5,6,7,8-tetrahydrofolate + NADP(+) = 7,8-dihydrofolate + NADPH + H(+)</text>
        <dbReference type="Rhea" id="RHEA:15009"/>
        <dbReference type="ChEBI" id="CHEBI:15378"/>
        <dbReference type="ChEBI" id="CHEBI:57451"/>
        <dbReference type="ChEBI" id="CHEBI:57453"/>
        <dbReference type="ChEBI" id="CHEBI:57783"/>
        <dbReference type="ChEBI" id="CHEBI:58349"/>
        <dbReference type="EC" id="1.5.1.3"/>
    </reaction>
</comment>
<evidence type="ECO:0000256" key="17">
    <source>
        <dbReference type="ARBA" id="ARBA00023002"/>
    </source>
</evidence>
<evidence type="ECO:0000256" key="18">
    <source>
        <dbReference type="ARBA" id="ARBA00023242"/>
    </source>
</evidence>
<proteinExistence type="inferred from homology"/>
<dbReference type="GO" id="GO:0051301">
    <property type="term" value="P:cell division"/>
    <property type="evidence" value="ECO:0007669"/>
    <property type="project" value="UniProtKB-KW"/>
</dbReference>
<dbReference type="FunFam" id="2.130.10.10:FF:000084">
    <property type="entry name" value="mRNA export factor"/>
    <property type="match status" value="1"/>
</dbReference>
<dbReference type="GO" id="GO:0046654">
    <property type="term" value="P:tetrahydrofolate biosynthetic process"/>
    <property type="evidence" value="ECO:0007669"/>
    <property type="project" value="UniProtKB-UniPathway"/>
</dbReference>
<accession>A0A7R8XG79</accession>
<dbReference type="EMBL" id="CAJPEV010001181">
    <property type="protein sequence ID" value="CAG0891230.1"/>
    <property type="molecule type" value="Genomic_DNA"/>
</dbReference>
<dbReference type="InterPro" id="IPR015943">
    <property type="entry name" value="WD40/YVTN_repeat-like_dom_sf"/>
</dbReference>
<dbReference type="CDD" id="cd00209">
    <property type="entry name" value="DHFR"/>
    <property type="match status" value="1"/>
</dbReference>
<keyword evidence="12 23" id="KW-0853">WD repeat</keyword>
<dbReference type="InterPro" id="IPR036322">
    <property type="entry name" value="WD40_repeat_dom_sf"/>
</dbReference>
<sequence length="699" mass="78506">MFGGSTFPPGTNIPNPNKDFEVVAPPDDTVSCIRFSPGCLPQTFLIAGSWANDVRCWEIQQNGTSVPKDQKMHQGPVLDACWSDDGTKVFTASCDKTVKCWDLGSNQHVQVAQHEAPVKSCHWIKAPNYTCLMTGSWDKTIKFWDTKSPSPILTINLPERCYCADVRYPMGVVSTAGRGIIVYQLDTQPREYKKIESPLKYQHRSVSIFSDKKGDPIGFAIGSVEGRVAIQYVSPQNPKDNFTFKCHRSNETVNGYQDIYAVNDIAFHPVHGTLATVGSDGKFSFWDKDARTKLKTSEQLDQPVVCCGFNANGQIFAYAVGYDWSKALFGSAPGILTTRVGYAGGSLAGPTYHQLGDHTETVDVEYDPNQTTYEVLLDMFWKNHDPTKASSRQYMSAIFYRDEEQKKAAEDSLKKEQKKRVKRIATSIVPLIEFTDAELYHQKYLLQRHTWLLNTLDLDPADLIGSRAAARLNGYVNGYGCLSTFQDEASRFGLNDAQIQYVQRFDMSSSARPKLLVIGAISQNKGIGKNGTLPWTLKKEMAYFARMTKTATEPGKRNAVIMGRNTWLGIPEKNRPLKDRLNIIISTTMESTDDPDVRVCRSLEDVLDLVSRPPLSDALDRLWVIGGEQVYEATLQSACCHRVYLTRIFKEYDCDRFFPDWDPSAFDLIGDQDVPEDVQDEGGILYKYEVYQKKSNSSS</sequence>
<keyword evidence="18" id="KW-0539">Nucleus</keyword>
<dbReference type="PRINTS" id="PR00320">
    <property type="entry name" value="GPROTEINBRPT"/>
</dbReference>
<evidence type="ECO:0000256" key="4">
    <source>
        <dbReference type="ARBA" id="ARBA00005591"/>
    </source>
</evidence>
<dbReference type="AlphaFoldDB" id="A0A7R8XG79"/>
<keyword evidence="14" id="KW-0677">Repeat</keyword>
<dbReference type="GO" id="GO:0004146">
    <property type="term" value="F:dihydrofolate reductase activity"/>
    <property type="evidence" value="ECO:0007669"/>
    <property type="project" value="UniProtKB-EC"/>
</dbReference>
<dbReference type="Gene3D" id="2.130.10.10">
    <property type="entry name" value="YVTN repeat-like/Quinoprotein amine dehydrogenase"/>
    <property type="match status" value="1"/>
</dbReference>
<reference evidence="25" key="1">
    <citation type="submission" date="2020-11" db="EMBL/GenBank/DDBJ databases">
        <authorList>
            <person name="Tran Van P."/>
        </authorList>
    </citation>
    <scope>NUCLEOTIDE SEQUENCE</scope>
</reference>
<dbReference type="Pfam" id="PF20939">
    <property type="entry name" value="MsrA_helical"/>
    <property type="match status" value="1"/>
</dbReference>
<dbReference type="GO" id="GO:0006730">
    <property type="term" value="P:one-carbon metabolic process"/>
    <property type="evidence" value="ECO:0007669"/>
    <property type="project" value="UniProtKB-KW"/>
</dbReference>
<dbReference type="Proteomes" id="UP000677054">
    <property type="component" value="Unassembled WGS sequence"/>
</dbReference>
<keyword evidence="17" id="KW-0560">Oxidoreductase</keyword>
<comment type="subcellular location">
    <subcellularLocation>
        <location evidence="2">Cytoplasm</location>
    </subcellularLocation>
    <subcellularLocation>
        <location evidence="1">Nucleus</location>
    </subcellularLocation>
</comment>
<comment type="similarity">
    <text evidence="4">Belongs to the MsrA Met sulfoxide reductase family.</text>
</comment>
<organism evidence="25">
    <name type="scientific">Darwinula stevensoni</name>
    <dbReference type="NCBI Taxonomy" id="69355"/>
    <lineage>
        <taxon>Eukaryota</taxon>
        <taxon>Metazoa</taxon>
        <taxon>Ecdysozoa</taxon>
        <taxon>Arthropoda</taxon>
        <taxon>Crustacea</taxon>
        <taxon>Oligostraca</taxon>
        <taxon>Ostracoda</taxon>
        <taxon>Podocopa</taxon>
        <taxon>Podocopida</taxon>
        <taxon>Darwinulocopina</taxon>
        <taxon>Darwinuloidea</taxon>
        <taxon>Darwinulidae</taxon>
        <taxon>Darwinula</taxon>
    </lineage>
</organism>
<dbReference type="PROSITE" id="PS51330">
    <property type="entry name" value="DHFR_2"/>
    <property type="match status" value="1"/>
</dbReference>
<dbReference type="InterPro" id="IPR036509">
    <property type="entry name" value="Met_Sox_Rdtase_MsrA_sf"/>
</dbReference>
<keyword evidence="16" id="KW-0521">NADP</keyword>
<feature type="repeat" description="WD" evidence="23">
    <location>
        <begin position="111"/>
        <end position="154"/>
    </location>
</feature>
<dbReference type="InterPro" id="IPR017925">
    <property type="entry name" value="DHFR_CS"/>
</dbReference>
<evidence type="ECO:0000256" key="3">
    <source>
        <dbReference type="ARBA" id="ARBA00004903"/>
    </source>
</evidence>
<comment type="similarity">
    <text evidence="5">Belongs to the WD repeat rae1 family.</text>
</comment>
<dbReference type="Pfam" id="PF00400">
    <property type="entry name" value="WD40"/>
    <property type="match status" value="3"/>
</dbReference>
<evidence type="ECO:0000256" key="19">
    <source>
        <dbReference type="ARBA" id="ARBA00023306"/>
    </source>
</evidence>
<feature type="repeat" description="WD" evidence="23">
    <location>
        <begin position="70"/>
        <end position="111"/>
    </location>
</feature>
<dbReference type="InterPro" id="IPR002569">
    <property type="entry name" value="Met_Sox_Rdtase_MsrA_dom"/>
</dbReference>
<comment type="pathway">
    <text evidence="3">Cofactor biosynthesis; tetrahydrofolate biosynthesis; 5,6,7,8-tetrahydrofolate from 7,8-dihydrofolate: step 1/1.</text>
</comment>
<dbReference type="InterPro" id="IPR019775">
    <property type="entry name" value="WD40_repeat_CS"/>
</dbReference>
<evidence type="ECO:0000256" key="9">
    <source>
        <dbReference type="ARBA" id="ARBA00022448"/>
    </source>
</evidence>
<dbReference type="PROSITE" id="PS00678">
    <property type="entry name" value="WD_REPEATS_1"/>
    <property type="match status" value="1"/>
</dbReference>
<dbReference type="FunFam" id="3.40.430.10:FF:000002">
    <property type="entry name" value="Dihydrofolate reductase"/>
    <property type="match status" value="1"/>
</dbReference>
<dbReference type="GO" id="GO:0005635">
    <property type="term" value="C:nuclear envelope"/>
    <property type="evidence" value="ECO:0007669"/>
    <property type="project" value="UniProtKB-ARBA"/>
</dbReference>
<evidence type="ECO:0000256" key="20">
    <source>
        <dbReference type="ARBA" id="ARBA00025067"/>
    </source>
</evidence>
<feature type="domain" description="DHFR" evidence="24">
    <location>
        <begin position="514"/>
        <end position="693"/>
    </location>
</feature>
<dbReference type="InterPro" id="IPR020472">
    <property type="entry name" value="WD40_PAC1"/>
</dbReference>
<dbReference type="FunFam" id="3.30.1060.10:FF:000004">
    <property type="entry name" value="Peptide methionine sulfoxide reductase A5"/>
    <property type="match status" value="1"/>
</dbReference>
<dbReference type="EMBL" id="LR900698">
    <property type="protein sequence ID" value="CAD7246610.1"/>
    <property type="molecule type" value="Genomic_DNA"/>
</dbReference>
<dbReference type="SUPFAM" id="SSF53597">
    <property type="entry name" value="Dihydrofolate reductase-like"/>
    <property type="match status" value="1"/>
</dbReference>
<evidence type="ECO:0000256" key="6">
    <source>
        <dbReference type="ARBA" id="ARBA00009539"/>
    </source>
</evidence>
<keyword evidence="9" id="KW-0813">Transport</keyword>
<evidence type="ECO:0000259" key="24">
    <source>
        <dbReference type="PROSITE" id="PS51330"/>
    </source>
</evidence>
<dbReference type="SUPFAM" id="SSF50978">
    <property type="entry name" value="WD40 repeat-like"/>
    <property type="match status" value="1"/>
</dbReference>
<protein>
    <recommendedName>
        <fullName evidence="21">Peptide-methionine (S)-S-oxide reductase</fullName>
        <ecNumber evidence="8">1.5.1.3</ecNumber>
        <ecNumber evidence="7">1.8.4.11</ecNumber>
    </recommendedName>
</protein>
<dbReference type="EC" id="1.5.1.3" evidence="8"/>
<name>A0A7R8XG79_9CRUS</name>
<dbReference type="InterPro" id="IPR049006">
    <property type="entry name" value="MsrA_helical"/>
</dbReference>
<dbReference type="SUPFAM" id="SSF55068">
    <property type="entry name" value="Peptide methionine sulfoxide reductase"/>
    <property type="match status" value="1"/>
</dbReference>
<dbReference type="PRINTS" id="PR00070">
    <property type="entry name" value="DHFR"/>
</dbReference>
<evidence type="ECO:0000256" key="8">
    <source>
        <dbReference type="ARBA" id="ARBA00012856"/>
    </source>
</evidence>
<dbReference type="Gene3D" id="3.40.430.10">
    <property type="entry name" value="Dihydrofolate Reductase, subunit A"/>
    <property type="match status" value="1"/>
</dbReference>
<evidence type="ECO:0000256" key="21">
    <source>
        <dbReference type="ARBA" id="ARBA00030643"/>
    </source>
</evidence>
<dbReference type="InterPro" id="IPR024072">
    <property type="entry name" value="DHFR-like_dom_sf"/>
</dbReference>
<evidence type="ECO:0000256" key="5">
    <source>
        <dbReference type="ARBA" id="ARBA00007830"/>
    </source>
</evidence>
<gene>
    <name evidence="25" type="ORF">DSTB1V02_LOCUS6458</name>
</gene>
<evidence type="ECO:0000313" key="26">
    <source>
        <dbReference type="Proteomes" id="UP000677054"/>
    </source>
</evidence>
<dbReference type="OrthoDB" id="256303at2759"/>
<dbReference type="GO" id="GO:0005737">
    <property type="term" value="C:cytoplasm"/>
    <property type="evidence" value="ECO:0007669"/>
    <property type="project" value="UniProtKB-SubCell"/>
</dbReference>
<keyword evidence="11" id="KW-0554">One-carbon metabolism</keyword>
<evidence type="ECO:0000256" key="15">
    <source>
        <dbReference type="ARBA" id="ARBA00022776"/>
    </source>
</evidence>
<keyword evidence="19" id="KW-0131">Cell cycle</keyword>
<keyword evidence="10" id="KW-0963">Cytoplasm</keyword>
<evidence type="ECO:0000313" key="25">
    <source>
        <dbReference type="EMBL" id="CAD7246610.1"/>
    </source>
</evidence>
<dbReference type="PANTHER" id="PTHR10971">
    <property type="entry name" value="MRNA EXPORT FACTOR AND BUB3"/>
    <property type="match status" value="1"/>
</dbReference>
<keyword evidence="15" id="KW-0498">Mitosis</keyword>
<evidence type="ECO:0000256" key="2">
    <source>
        <dbReference type="ARBA" id="ARBA00004496"/>
    </source>
</evidence>
<dbReference type="GO" id="GO:0008113">
    <property type="term" value="F:peptide-methionine (S)-S-oxide reductase activity"/>
    <property type="evidence" value="ECO:0007669"/>
    <property type="project" value="UniProtKB-EC"/>
</dbReference>
<dbReference type="InterPro" id="IPR001680">
    <property type="entry name" value="WD40_rpt"/>
</dbReference>
<evidence type="ECO:0000256" key="14">
    <source>
        <dbReference type="ARBA" id="ARBA00022737"/>
    </source>
</evidence>
<evidence type="ECO:0000256" key="16">
    <source>
        <dbReference type="ARBA" id="ARBA00022857"/>
    </source>
</evidence>
<keyword evidence="26" id="KW-1185">Reference proteome</keyword>
<dbReference type="SMART" id="SM00320">
    <property type="entry name" value="WD40"/>
    <property type="match status" value="4"/>
</dbReference>
<dbReference type="PROSITE" id="PS00075">
    <property type="entry name" value="DHFR_1"/>
    <property type="match status" value="1"/>
</dbReference>
<dbReference type="PROSITE" id="PS50082">
    <property type="entry name" value="WD_REPEATS_2"/>
    <property type="match status" value="3"/>
</dbReference>
<evidence type="ECO:0000256" key="7">
    <source>
        <dbReference type="ARBA" id="ARBA00012502"/>
    </source>
</evidence>
<evidence type="ECO:0000256" key="13">
    <source>
        <dbReference type="ARBA" id="ARBA00022618"/>
    </source>
</evidence>
<evidence type="ECO:0000256" key="11">
    <source>
        <dbReference type="ARBA" id="ARBA00022563"/>
    </source>
</evidence>
<evidence type="ECO:0000256" key="23">
    <source>
        <dbReference type="PROSITE-ProRule" id="PRU00221"/>
    </source>
</evidence>
<comment type="similarity">
    <text evidence="6">Belongs to the dihydrofolate reductase family.</text>
</comment>
<evidence type="ECO:0000256" key="1">
    <source>
        <dbReference type="ARBA" id="ARBA00004123"/>
    </source>
</evidence>
<dbReference type="UniPathway" id="UPA00077">
    <property type="reaction ID" value="UER00158"/>
</dbReference>